<organism evidence="5 6">
    <name type="scientific">Petrolisthes manimaculis</name>
    <dbReference type="NCBI Taxonomy" id="1843537"/>
    <lineage>
        <taxon>Eukaryota</taxon>
        <taxon>Metazoa</taxon>
        <taxon>Ecdysozoa</taxon>
        <taxon>Arthropoda</taxon>
        <taxon>Crustacea</taxon>
        <taxon>Multicrustacea</taxon>
        <taxon>Malacostraca</taxon>
        <taxon>Eumalacostraca</taxon>
        <taxon>Eucarida</taxon>
        <taxon>Decapoda</taxon>
        <taxon>Pleocyemata</taxon>
        <taxon>Anomura</taxon>
        <taxon>Galatheoidea</taxon>
        <taxon>Porcellanidae</taxon>
        <taxon>Petrolisthes</taxon>
    </lineage>
</organism>
<dbReference type="SUPFAM" id="SSF57603">
    <property type="entry name" value="FnI-like domain"/>
    <property type="match status" value="3"/>
</dbReference>
<protein>
    <recommendedName>
        <fullName evidence="4">VWFC domain-containing protein</fullName>
    </recommendedName>
</protein>
<dbReference type="Proteomes" id="UP001292094">
    <property type="component" value="Unassembled WGS sequence"/>
</dbReference>
<dbReference type="EMBL" id="JAWZYT010003535">
    <property type="protein sequence ID" value="KAK4297970.1"/>
    <property type="molecule type" value="Genomic_DNA"/>
</dbReference>
<keyword evidence="2" id="KW-0964">Secreted</keyword>
<feature type="domain" description="VWFC" evidence="4">
    <location>
        <begin position="456"/>
        <end position="518"/>
    </location>
</feature>
<evidence type="ECO:0000313" key="6">
    <source>
        <dbReference type="Proteomes" id="UP001292094"/>
    </source>
</evidence>
<dbReference type="PROSITE" id="PS50184">
    <property type="entry name" value="VWFC_2"/>
    <property type="match status" value="2"/>
</dbReference>
<gene>
    <name evidence="5" type="ORF">Pmani_029648</name>
</gene>
<name>A0AAE1NZQ4_9EUCA</name>
<dbReference type="PANTHER" id="PTHR46698:SF4">
    <property type="entry name" value="CROSSVEINLESS 2"/>
    <property type="match status" value="1"/>
</dbReference>
<reference evidence="5" key="1">
    <citation type="submission" date="2023-11" db="EMBL/GenBank/DDBJ databases">
        <title>Genome assemblies of two species of porcelain crab, Petrolisthes cinctipes and Petrolisthes manimaculis (Anomura: Porcellanidae).</title>
        <authorList>
            <person name="Angst P."/>
        </authorList>
    </citation>
    <scope>NUCLEOTIDE SEQUENCE</scope>
    <source>
        <strain evidence="5">PB745_02</strain>
        <tissue evidence="5">Gill</tissue>
    </source>
</reference>
<dbReference type="InterPro" id="IPR052424">
    <property type="entry name" value="Kielin_Chordin-BMP_Reg"/>
</dbReference>
<dbReference type="PANTHER" id="PTHR46698">
    <property type="entry name" value="CROSSVEINLESS 2"/>
    <property type="match status" value="1"/>
</dbReference>
<keyword evidence="6" id="KW-1185">Reference proteome</keyword>
<dbReference type="AlphaFoldDB" id="A0AAE1NZQ4"/>
<evidence type="ECO:0000313" key="5">
    <source>
        <dbReference type="EMBL" id="KAK4297970.1"/>
    </source>
</evidence>
<accession>A0AAE1NZQ4</accession>
<comment type="caution">
    <text evidence="5">The sequence shown here is derived from an EMBL/GenBank/DDBJ whole genome shotgun (WGS) entry which is preliminary data.</text>
</comment>
<dbReference type="GO" id="GO:0005576">
    <property type="term" value="C:extracellular region"/>
    <property type="evidence" value="ECO:0007669"/>
    <property type="project" value="UniProtKB-SubCell"/>
</dbReference>
<sequence>MKCPVGPLLDSNGLVPKPTTYISLHSDCCYNDVQYLLGKEVALFHRCCTSLVCGAHLTKVPPFFSTAIVPVIVPPAPGQYCSNTTHKYCVDKYGIIRPEGSEWFVSPCEQCTCRFGDVICNSVIPDCPPPPEPHCRPIPGDCCNTWDCEVQTGCLDSEGNHHDLGDTWPDLHDPCQIWICTPNGPVRRPIKECDPLPPQPHPRCTVVVEDCCRTWSCPGCVDNNGIPREEGSRWEDPSDPCILYMCINGRIQSFPKTIFEPCPSPGPKPHDRCVYALIDCCHQWNCTTGCVDAYGQQHNVGDVWTDPIDRCFILTCTSTGIQRSPVSCPPLEPVLAVLTIKDITMLATRGLIHMTTATVIPATTLALRGIQSPVQPLVPDLITLAPWSLMDAAGIGCCYNASSYRLGSVVAELPECCTNLVCGAKLTNAQPFFTTTIAQIIYEPHSGQYCGTPNFRYCMEQNGIIRMEGSEWYVTPCRKCGCERGVVDCTNVSPVCPPAPEPHCIAIPGSCCPTWDCRVQTTGGCTDGSGHHEIGDKWLDPTDPCTILTCTHSGIQKSNVKCPPIPPPPQEGCQMVKEQCCYVWRCSGCVDQNGVPHEEGSMWEDPRDPCTIHVCMNGQIETFQKSVIDPCPRPGPKPHEGCVYALVDCCHQWNCTTSGCNDRYGNPRDIGEVWPDLADSCYSFHCTPTGIERQRTICPKISSPPHTSCTLDLIGCCYNWTCPTSRCTDAYGQNHNLGDVWPDPTDSCYTFTCTSTGIERSRVTCPPLGPEPHASCTLQHQGCCYNWTCQTSGCNDRYGNPRDIGEVWPDLADSCYSFHCTPTGIERQRTICPKISSPPHTSCTLDLIGCCYNWTCPTSRCTDAYGQNHNLGDVWPDPTDSCYTFTCTSTGIERSRVTCPPLGPEPHASCTLQHQGCCYNWTCQPVGFFSPNIKTLLLSDLAQIRTALVVSAYNIKTNVTRIANVHLGTIAVLLLAVARNVYQKLNLAAAPRPILMSTLSVSPLSTPVKETKTALEERSAVLLSVARNVGTLFIEHVQQQYVNSHSNTPVNH</sequence>
<keyword evidence="3" id="KW-0732">Signal</keyword>
<comment type="subcellular location">
    <subcellularLocation>
        <location evidence="1">Secreted</location>
    </subcellularLocation>
</comment>
<feature type="domain" description="VWFC" evidence="4">
    <location>
        <begin position="87"/>
        <end position="149"/>
    </location>
</feature>
<dbReference type="SMART" id="SM00214">
    <property type="entry name" value="VWC"/>
    <property type="match status" value="6"/>
</dbReference>
<dbReference type="InterPro" id="IPR001007">
    <property type="entry name" value="VWF_dom"/>
</dbReference>
<dbReference type="Gene3D" id="2.10.70.10">
    <property type="entry name" value="Complement Module, domain 1"/>
    <property type="match status" value="1"/>
</dbReference>
<evidence type="ECO:0000256" key="2">
    <source>
        <dbReference type="ARBA" id="ARBA00022525"/>
    </source>
</evidence>
<evidence type="ECO:0000259" key="4">
    <source>
        <dbReference type="PROSITE" id="PS50184"/>
    </source>
</evidence>
<evidence type="ECO:0000256" key="3">
    <source>
        <dbReference type="ARBA" id="ARBA00022729"/>
    </source>
</evidence>
<proteinExistence type="predicted"/>
<evidence type="ECO:0000256" key="1">
    <source>
        <dbReference type="ARBA" id="ARBA00004613"/>
    </source>
</evidence>